<dbReference type="PANTHER" id="PTHR33706:SF1">
    <property type="entry name" value="TPR REPEAT PROTEIN"/>
    <property type="match status" value="1"/>
</dbReference>
<keyword evidence="3" id="KW-1185">Reference proteome</keyword>
<feature type="signal peptide" evidence="1">
    <location>
        <begin position="1"/>
        <end position="18"/>
    </location>
</feature>
<keyword evidence="1" id="KW-0732">Signal</keyword>
<evidence type="ECO:0000256" key="1">
    <source>
        <dbReference type="SAM" id="SignalP"/>
    </source>
</evidence>
<protein>
    <recommendedName>
        <fullName evidence="4">Toxin-antitoxin system YwqK family antitoxin</fullName>
    </recommendedName>
</protein>
<name>A0ABY5IN65_9FLAO</name>
<evidence type="ECO:0008006" key="4">
    <source>
        <dbReference type="Google" id="ProtNLM"/>
    </source>
</evidence>
<dbReference type="PANTHER" id="PTHR33706">
    <property type="entry name" value="MORN VARIANT REPEAT PROTEIN"/>
    <property type="match status" value="1"/>
</dbReference>
<dbReference type="EMBL" id="CP101751">
    <property type="protein sequence ID" value="UUC44288.1"/>
    <property type="molecule type" value="Genomic_DNA"/>
</dbReference>
<dbReference type="Gene3D" id="3.90.930.1">
    <property type="match status" value="1"/>
</dbReference>
<organism evidence="2 3">
    <name type="scientific">Flavobacterium cerinum</name>
    <dbReference type="NCBI Taxonomy" id="2502784"/>
    <lineage>
        <taxon>Bacteria</taxon>
        <taxon>Pseudomonadati</taxon>
        <taxon>Bacteroidota</taxon>
        <taxon>Flavobacteriia</taxon>
        <taxon>Flavobacteriales</taxon>
        <taxon>Flavobacteriaceae</taxon>
        <taxon>Flavobacterium</taxon>
    </lineage>
</organism>
<evidence type="ECO:0000313" key="2">
    <source>
        <dbReference type="EMBL" id="UUC44288.1"/>
    </source>
</evidence>
<dbReference type="Pfam" id="PF07661">
    <property type="entry name" value="MORN_2"/>
    <property type="match status" value="1"/>
</dbReference>
<accession>A0ABY5IN65</accession>
<dbReference type="RefSeq" id="WP_256549962.1">
    <property type="nucleotide sequence ID" value="NZ_CP101751.1"/>
</dbReference>
<gene>
    <name evidence="2" type="ORF">NOX80_11660</name>
</gene>
<dbReference type="InterPro" id="IPR011652">
    <property type="entry name" value="MORN_2"/>
</dbReference>
<dbReference type="SUPFAM" id="SSF82185">
    <property type="entry name" value="Histone H3 K4-specific methyltransferase SET7/9 N-terminal domain"/>
    <property type="match status" value="1"/>
</dbReference>
<sequence length="248" mass="28436">MKTKLLALFTILSTVAFAQETNKTDDKGQRHGLWKGSYEDTKYPRYEGTFDHGKETGVFKYFDNTVANPVIATRDFTAKDGSCYTIFFDQKGNKVSEGKVINREHEGEWKYYHKEGKGIMTLEYYTQGKLNGTRKAFYPNGKVAEEIQYVNGVKQGLYKKYSDKGVAIEETNYVNDQFDGPSVYRNAANEVITRGQFKNGKKSGIWKFYEKNKLVKEVNSKKVNDVTFKIYTDSDGKKKPTELKSKTN</sequence>
<dbReference type="Proteomes" id="UP001059844">
    <property type="component" value="Chromosome"/>
</dbReference>
<proteinExistence type="predicted"/>
<reference evidence="2" key="1">
    <citation type="submission" date="2022-07" db="EMBL/GenBank/DDBJ databases">
        <title>Isolation, identification, and degradation of a PFOSA degrading strain from sewage treatment plant.</title>
        <authorList>
            <person name="Zhang L."/>
            <person name="Huo Y."/>
        </authorList>
    </citation>
    <scope>NUCLEOTIDE SEQUENCE</scope>
    <source>
        <strain evidence="2">C1</strain>
    </source>
</reference>
<feature type="chain" id="PRO_5046210999" description="Toxin-antitoxin system YwqK family antitoxin" evidence="1">
    <location>
        <begin position="19"/>
        <end position="248"/>
    </location>
</feature>
<evidence type="ECO:0000313" key="3">
    <source>
        <dbReference type="Proteomes" id="UP001059844"/>
    </source>
</evidence>